<dbReference type="InterPro" id="IPR004323">
    <property type="entry name" value="Ion_tolerance_CutA"/>
</dbReference>
<comment type="caution">
    <text evidence="2">The sequence shown here is derived from an EMBL/GenBank/DDBJ whole genome shotgun (WGS) entry which is preliminary data.</text>
</comment>
<keyword evidence="3" id="KW-1185">Reference proteome</keyword>
<dbReference type="Pfam" id="PF03091">
    <property type="entry name" value="CutA1"/>
    <property type="match status" value="1"/>
</dbReference>
<dbReference type="SUPFAM" id="SSF54913">
    <property type="entry name" value="GlnB-like"/>
    <property type="match status" value="1"/>
</dbReference>
<evidence type="ECO:0000313" key="2">
    <source>
        <dbReference type="EMBL" id="ETW11990.1"/>
    </source>
</evidence>
<dbReference type="GO" id="GO:0005507">
    <property type="term" value="F:copper ion binding"/>
    <property type="evidence" value="ECO:0007669"/>
    <property type="project" value="TreeGrafter"/>
</dbReference>
<dbReference type="Proteomes" id="UP000019063">
    <property type="component" value="Unassembled WGS sequence"/>
</dbReference>
<dbReference type="InterPro" id="IPR011322">
    <property type="entry name" value="N-reg_PII-like_a/b"/>
</dbReference>
<accession>W4HJ32</accession>
<dbReference type="GO" id="GO:0010038">
    <property type="term" value="P:response to metal ion"/>
    <property type="evidence" value="ECO:0007669"/>
    <property type="project" value="InterPro"/>
</dbReference>
<evidence type="ECO:0000256" key="1">
    <source>
        <dbReference type="ARBA" id="ARBA00010169"/>
    </source>
</evidence>
<gene>
    <name evidence="2" type="ORF">ATO8_15027</name>
</gene>
<dbReference type="PANTHER" id="PTHR23419">
    <property type="entry name" value="DIVALENT CATION TOLERANCE CUTA-RELATED"/>
    <property type="match status" value="1"/>
</dbReference>
<dbReference type="OrthoDB" id="37622at2"/>
<dbReference type="PANTHER" id="PTHR23419:SF8">
    <property type="entry name" value="FI09726P"/>
    <property type="match status" value="1"/>
</dbReference>
<dbReference type="InterPro" id="IPR015867">
    <property type="entry name" value="N-reg_PII/ATP_PRibTrfase_C"/>
</dbReference>
<dbReference type="eggNOG" id="COG1324">
    <property type="taxonomic scope" value="Bacteria"/>
</dbReference>
<protein>
    <submittedName>
        <fullName evidence="2">Divalent ion tolerance protein</fullName>
    </submittedName>
</protein>
<name>W4HJ32_9RHOB</name>
<dbReference type="EMBL" id="AQQW01000009">
    <property type="protein sequence ID" value="ETW11990.1"/>
    <property type="molecule type" value="Genomic_DNA"/>
</dbReference>
<proteinExistence type="inferred from homology"/>
<dbReference type="STRING" id="1379903.ATO8_15027"/>
<reference evidence="2 3" key="1">
    <citation type="journal article" date="2014" name="Antonie Van Leeuwenhoek">
        <title>Roseivivax atlanticus sp. nov., isolated from surface seawater of the Atlantic Ocean.</title>
        <authorList>
            <person name="Li G."/>
            <person name="Lai Q."/>
            <person name="Liu X."/>
            <person name="Sun F."/>
            <person name="Shao Z."/>
        </authorList>
    </citation>
    <scope>NUCLEOTIDE SEQUENCE [LARGE SCALE GENOMIC DNA]</scope>
    <source>
        <strain evidence="2 3">22II-s10s</strain>
    </source>
</reference>
<dbReference type="RefSeq" id="WP_043845568.1">
    <property type="nucleotide sequence ID" value="NZ_AQQW01000009.1"/>
</dbReference>
<organism evidence="2 3">
    <name type="scientific">Roseivivax marinus</name>
    <dbReference type="NCBI Taxonomy" id="1379903"/>
    <lineage>
        <taxon>Bacteria</taxon>
        <taxon>Pseudomonadati</taxon>
        <taxon>Pseudomonadota</taxon>
        <taxon>Alphaproteobacteria</taxon>
        <taxon>Rhodobacterales</taxon>
        <taxon>Roseobacteraceae</taxon>
        <taxon>Roseivivax</taxon>
    </lineage>
</organism>
<sequence>MTDTPTTTLAVFTTIDSEDGARDLARRAVSEKLAACVQITAIASVYDWDGLREEPEWRVLFKTTKDGYAALEEMILDAHPYDEPSLWAHEIAAGSGGYLAWIAESVG</sequence>
<dbReference type="Gene3D" id="3.30.70.120">
    <property type="match status" value="1"/>
</dbReference>
<evidence type="ECO:0000313" key="3">
    <source>
        <dbReference type="Proteomes" id="UP000019063"/>
    </source>
</evidence>
<comment type="similarity">
    <text evidence="1">Belongs to the CutA family.</text>
</comment>
<dbReference type="AlphaFoldDB" id="W4HJ32"/>